<dbReference type="RefSeq" id="WP_413263683.1">
    <property type="nucleotide sequence ID" value="NZ_JBHFNR010000092.1"/>
</dbReference>
<comment type="caution">
    <text evidence="1">The sequence shown here is derived from an EMBL/GenBank/DDBJ whole genome shotgun (WGS) entry which is preliminary data.</text>
</comment>
<name>A0ABV4XQQ5_9CYAN</name>
<dbReference type="EMBL" id="JBHFNR010000092">
    <property type="protein sequence ID" value="MFB2894030.1"/>
    <property type="molecule type" value="Genomic_DNA"/>
</dbReference>
<evidence type="ECO:0000313" key="2">
    <source>
        <dbReference type="Proteomes" id="UP001576784"/>
    </source>
</evidence>
<gene>
    <name evidence="1" type="ORF">ACE1CI_14060</name>
</gene>
<dbReference type="Proteomes" id="UP001576784">
    <property type="component" value="Unassembled WGS sequence"/>
</dbReference>
<accession>A0ABV4XQQ5</accession>
<sequence>MTGKSPVLSNNSTQNKKLMTTESEIAISTPGLEELPVIETHNCYTLYELDEDGSECEEKLLSFSRPQDWADPKRWHYHYCKIELTYKGTHYINHCHIWQGCDRKIFEACKAIAPSLFMFM</sequence>
<reference evidence="1 2" key="1">
    <citation type="submission" date="2024-09" db="EMBL/GenBank/DDBJ databases">
        <title>Floridaenema gen nov. (Aerosakkonemataceae, Aerosakkonematales ord. nov., Cyanobacteria) from benthic tropical and subtropical fresh waters, with the description of four new species.</title>
        <authorList>
            <person name="Moretto J.A."/>
            <person name="Berthold D.E."/>
            <person name="Lefler F.W."/>
            <person name="Huang I.-S."/>
            <person name="Laughinghouse H. IV."/>
        </authorList>
    </citation>
    <scope>NUCLEOTIDE SEQUENCE [LARGE SCALE GENOMIC DNA]</scope>
    <source>
        <strain evidence="1 2">BLCC-F50</strain>
    </source>
</reference>
<proteinExistence type="predicted"/>
<keyword evidence="2" id="KW-1185">Reference proteome</keyword>
<feature type="non-terminal residue" evidence="1">
    <location>
        <position position="120"/>
    </location>
</feature>
<organism evidence="1 2">
    <name type="scientific">Floridaenema flaviceps BLCC-F50</name>
    <dbReference type="NCBI Taxonomy" id="3153642"/>
    <lineage>
        <taxon>Bacteria</taxon>
        <taxon>Bacillati</taxon>
        <taxon>Cyanobacteriota</taxon>
        <taxon>Cyanophyceae</taxon>
        <taxon>Oscillatoriophycideae</taxon>
        <taxon>Aerosakkonematales</taxon>
        <taxon>Aerosakkonemataceae</taxon>
        <taxon>Floridanema</taxon>
        <taxon>Floridanema flaviceps</taxon>
    </lineage>
</organism>
<protein>
    <submittedName>
        <fullName evidence="1">Uncharacterized protein</fullName>
    </submittedName>
</protein>
<evidence type="ECO:0000313" key="1">
    <source>
        <dbReference type="EMBL" id="MFB2894030.1"/>
    </source>
</evidence>